<sequence length="516" mass="58385">MATPTNPNLVYIFTDQQRADTMAAYGNEWIDTPNLNRLADSSFIFENAYVSSPICTPSRSTQMTGLWPHTNGCIKNNIPLPDDVQTFAEFFPSEYHTAYYGKWHLGDEVIKRNGWDEWHSIEDQYRIWNTKPEHDEVLSDYHHWLVGLGYEPDKESRGKMVFSRPFTASLPAEHTKATYLGDRVSEFIDERKDNPFAICINFLEPHPPYVGPTDGMYDPAELPQTPVFMVNPPENAAGMHRLMAEAQQAGNDGPSSPGSISAANEVMGRDLPPEEAAGEGPASNSEEEYRRIQASYYGLVTLMDKAVGKILDAIDDAGIADNTIIVFTSEHGDQMGDHNFFQKIVMYEQSVKVPCLMRIPWLDNQRVLGRYSHIDTIPTLLDAMGIDVPDHLQGSSKVQRLKDGKSLEDNYIFLDWNGRSIDQKFPLSELERMREIPHRCVVSGDGWKLNLSVGDQSELYDLNSDPYEQVNLYDDPAYKDKVLHLATKIREWQIETNDTALIPDVYPGTGHVEGMR</sequence>
<keyword evidence="6" id="KW-1185">Reference proteome</keyword>
<dbReference type="InterPro" id="IPR000917">
    <property type="entry name" value="Sulfatase_N"/>
</dbReference>
<name>A0AAJ5ZGV2_9CHLR</name>
<feature type="domain" description="Sulfatase N-terminal" evidence="3">
    <location>
        <begin position="7"/>
        <end position="386"/>
    </location>
</feature>
<protein>
    <submittedName>
        <fullName evidence="5">Sulfatase-like hydrolase/transferase</fullName>
    </submittedName>
</protein>
<reference evidence="6" key="3">
    <citation type="submission" date="2023-06" db="EMBL/GenBank/DDBJ databases">
        <title>Pangenomics reveal diversification of enzyme families and niche specialization in globally abundant SAR202 bacteria.</title>
        <authorList>
            <person name="Saw J.H.W."/>
        </authorList>
    </citation>
    <scope>NUCLEOTIDE SEQUENCE [LARGE SCALE GENOMIC DNA]</scope>
    <source>
        <strain evidence="6">JH1073</strain>
    </source>
</reference>
<evidence type="ECO:0000313" key="5">
    <source>
        <dbReference type="EMBL" id="WFG38687.1"/>
    </source>
</evidence>
<evidence type="ECO:0000313" key="4">
    <source>
        <dbReference type="EMBL" id="MDG0868099.1"/>
    </source>
</evidence>
<dbReference type="RefSeq" id="WP_342827146.1">
    <property type="nucleotide sequence ID" value="NZ_CP046146.1"/>
</dbReference>
<evidence type="ECO:0000256" key="2">
    <source>
        <dbReference type="ARBA" id="ARBA00022801"/>
    </source>
</evidence>
<dbReference type="Pfam" id="PF00884">
    <property type="entry name" value="Sulfatase"/>
    <property type="match status" value="1"/>
</dbReference>
<dbReference type="GO" id="GO:0008484">
    <property type="term" value="F:sulfuric ester hydrolase activity"/>
    <property type="evidence" value="ECO:0007669"/>
    <property type="project" value="TreeGrafter"/>
</dbReference>
<keyword evidence="2 5" id="KW-0378">Hydrolase</keyword>
<evidence type="ECO:0000313" key="7">
    <source>
        <dbReference type="Proteomes" id="UP001321249"/>
    </source>
</evidence>
<dbReference type="GO" id="GO:0005737">
    <property type="term" value="C:cytoplasm"/>
    <property type="evidence" value="ECO:0007669"/>
    <property type="project" value="TreeGrafter"/>
</dbReference>
<dbReference type="Proteomes" id="UP001219901">
    <property type="component" value="Chromosome"/>
</dbReference>
<organism evidence="5 6">
    <name type="scientific">Candidatus Lucifugimonas marina</name>
    <dbReference type="NCBI Taxonomy" id="3038979"/>
    <lineage>
        <taxon>Bacteria</taxon>
        <taxon>Bacillati</taxon>
        <taxon>Chloroflexota</taxon>
        <taxon>Dehalococcoidia</taxon>
        <taxon>SAR202 cluster</taxon>
        <taxon>Candidatus Lucifugimonadales</taxon>
        <taxon>Candidatus Lucifugimonadaceae</taxon>
        <taxon>Candidatus Lucifugimonas</taxon>
    </lineage>
</organism>
<reference evidence="5" key="2">
    <citation type="journal article" date="2023" name="Nat. Commun.">
        <title>Cultivation of marine bacteria of the SAR202 clade.</title>
        <authorList>
            <person name="Lim Y."/>
            <person name="Seo J.H."/>
            <person name="Giovannoni S.J."/>
            <person name="Kang I."/>
            <person name="Cho J.C."/>
        </authorList>
    </citation>
    <scope>NUCLEOTIDE SEQUENCE</scope>
    <source>
        <strain evidence="5">JH1073</strain>
    </source>
</reference>
<gene>
    <name evidence="4" type="ORF">GKO46_13620</name>
    <name evidence="5" type="ORF">GKO48_03385</name>
</gene>
<evidence type="ECO:0000259" key="3">
    <source>
        <dbReference type="Pfam" id="PF00884"/>
    </source>
</evidence>
<dbReference type="Gene3D" id="3.40.720.10">
    <property type="entry name" value="Alkaline Phosphatase, subunit A"/>
    <property type="match status" value="1"/>
</dbReference>
<dbReference type="EMBL" id="CP046147">
    <property type="protein sequence ID" value="WFG38687.1"/>
    <property type="molecule type" value="Genomic_DNA"/>
</dbReference>
<keyword evidence="1" id="KW-0479">Metal-binding</keyword>
<dbReference type="SUPFAM" id="SSF53649">
    <property type="entry name" value="Alkaline phosphatase-like"/>
    <property type="match status" value="1"/>
</dbReference>
<reference evidence="6 7" key="1">
    <citation type="submission" date="2019-11" db="EMBL/GenBank/DDBJ databases">
        <authorList>
            <person name="Cho J.-C."/>
        </authorList>
    </citation>
    <scope>NUCLEOTIDE SEQUENCE [LARGE SCALE GENOMIC DNA]</scope>
    <source>
        <strain evidence="5 6">JH1073</strain>
        <strain evidence="4 7">JH702</strain>
    </source>
</reference>
<dbReference type="Proteomes" id="UP001321249">
    <property type="component" value="Unassembled WGS sequence"/>
</dbReference>
<dbReference type="EMBL" id="WMBE01000007">
    <property type="protein sequence ID" value="MDG0868099.1"/>
    <property type="molecule type" value="Genomic_DNA"/>
</dbReference>
<dbReference type="PANTHER" id="PTHR45953:SF1">
    <property type="entry name" value="IDURONATE 2-SULFATASE"/>
    <property type="match status" value="1"/>
</dbReference>
<dbReference type="AlphaFoldDB" id="A0AAJ5ZGV2"/>
<accession>A0AAJ5ZGV2</accession>
<evidence type="ECO:0000256" key="1">
    <source>
        <dbReference type="ARBA" id="ARBA00022723"/>
    </source>
</evidence>
<evidence type="ECO:0000313" key="6">
    <source>
        <dbReference type="Proteomes" id="UP001219901"/>
    </source>
</evidence>
<dbReference type="PANTHER" id="PTHR45953">
    <property type="entry name" value="IDURONATE 2-SULFATASE"/>
    <property type="match status" value="1"/>
</dbReference>
<proteinExistence type="predicted"/>
<dbReference type="GO" id="GO:0046872">
    <property type="term" value="F:metal ion binding"/>
    <property type="evidence" value="ECO:0007669"/>
    <property type="project" value="UniProtKB-KW"/>
</dbReference>
<dbReference type="InterPro" id="IPR017850">
    <property type="entry name" value="Alkaline_phosphatase_core_sf"/>
</dbReference>